<accession>A0A0L0DM89</accession>
<name>A0A0L0DM89_THETB</name>
<proteinExistence type="predicted"/>
<protein>
    <submittedName>
        <fullName evidence="1">Uncharacterized protein</fullName>
    </submittedName>
</protein>
<organism evidence="1 2">
    <name type="scientific">Thecamonas trahens ATCC 50062</name>
    <dbReference type="NCBI Taxonomy" id="461836"/>
    <lineage>
        <taxon>Eukaryota</taxon>
        <taxon>Apusozoa</taxon>
        <taxon>Apusomonadida</taxon>
        <taxon>Apusomonadidae</taxon>
        <taxon>Thecamonas</taxon>
    </lineage>
</organism>
<reference evidence="1 2" key="1">
    <citation type="submission" date="2010-05" db="EMBL/GenBank/DDBJ databases">
        <title>The Genome Sequence of Thecamonas trahens ATCC 50062.</title>
        <authorList>
            <consortium name="The Broad Institute Genome Sequencing Platform"/>
            <person name="Russ C."/>
            <person name="Cuomo C."/>
            <person name="Shea T."/>
            <person name="Young S.K."/>
            <person name="Zeng Q."/>
            <person name="Koehrsen M."/>
            <person name="Haas B."/>
            <person name="Borodovsky M."/>
            <person name="Guigo R."/>
            <person name="Alvarado L."/>
            <person name="Berlin A."/>
            <person name="Bochicchio J."/>
            <person name="Borenstein D."/>
            <person name="Chapman S."/>
            <person name="Chen Z."/>
            <person name="Freedman E."/>
            <person name="Gellesch M."/>
            <person name="Goldberg J."/>
            <person name="Griggs A."/>
            <person name="Gujja S."/>
            <person name="Heilman E."/>
            <person name="Heiman D."/>
            <person name="Hepburn T."/>
            <person name="Howarth C."/>
            <person name="Jen D."/>
            <person name="Larson L."/>
            <person name="Mehta T."/>
            <person name="Park D."/>
            <person name="Pearson M."/>
            <person name="Roberts A."/>
            <person name="Saif S."/>
            <person name="Shenoy N."/>
            <person name="Sisk P."/>
            <person name="Stolte C."/>
            <person name="Sykes S."/>
            <person name="Thomson T."/>
            <person name="Walk T."/>
            <person name="White J."/>
            <person name="Yandava C."/>
            <person name="Burger G."/>
            <person name="Gray M.W."/>
            <person name="Holland P.W.H."/>
            <person name="King N."/>
            <person name="Lang F.B.F."/>
            <person name="Roger A.J."/>
            <person name="Ruiz-Trillo I."/>
            <person name="Lander E."/>
            <person name="Nusbaum C."/>
        </authorList>
    </citation>
    <scope>NUCLEOTIDE SEQUENCE [LARGE SCALE GENOMIC DNA]</scope>
    <source>
        <strain evidence="1 2">ATCC 50062</strain>
    </source>
</reference>
<dbReference type="EMBL" id="GL349481">
    <property type="protein sequence ID" value="KNC53385.1"/>
    <property type="molecule type" value="Genomic_DNA"/>
</dbReference>
<keyword evidence="2" id="KW-1185">Reference proteome</keyword>
<sequence>MGIEASPRLLPKEYPRLSHARKAAVFVIVVDGGEVLPFEARSASHAAALVAELARWMADEAAADEESEVEIEIFSMSSDEVARLLGDDSSYETTMVWVDDAGHEVEITDANRDEYVLSDRVIDDGSIRPAGVYFHDAVVPEKVYVGDVSTDDELETVVWVDAASGKVYTPAAAAAAAMADDAELDGYDLTVPSGEAVYIPGAAYKPHTAGEAALAEAAAALLDDVAGIDGNGEPARRALVKIDGDPLYSELVVEPIMSFGGLAAAATTALHLDGALPVTHAVVGLARLRSGQSTLPLKVGEPVKIRVGDKFVAAVTSVE</sequence>
<evidence type="ECO:0000313" key="1">
    <source>
        <dbReference type="EMBL" id="KNC53385.1"/>
    </source>
</evidence>
<dbReference type="Proteomes" id="UP000054408">
    <property type="component" value="Unassembled WGS sequence"/>
</dbReference>
<dbReference type="AlphaFoldDB" id="A0A0L0DM89"/>
<evidence type="ECO:0000313" key="2">
    <source>
        <dbReference type="Proteomes" id="UP000054408"/>
    </source>
</evidence>
<gene>
    <name evidence="1" type="ORF">AMSG_08890</name>
</gene>
<dbReference type="GeneID" id="25567477"/>
<dbReference type="RefSeq" id="XP_013754430.1">
    <property type="nucleotide sequence ID" value="XM_013898976.1"/>
</dbReference>